<evidence type="ECO:0000259" key="2">
    <source>
        <dbReference type="Pfam" id="PF01370"/>
    </source>
</evidence>
<name>A0A256FXM7_9HYPH</name>
<evidence type="ECO:0000256" key="1">
    <source>
        <dbReference type="ARBA" id="ARBA00023027"/>
    </source>
</evidence>
<gene>
    <name evidence="3" type="ORF">CEV31_1772</name>
</gene>
<evidence type="ECO:0000313" key="4">
    <source>
        <dbReference type="Proteomes" id="UP000215590"/>
    </source>
</evidence>
<dbReference type="Gene3D" id="3.90.25.10">
    <property type="entry name" value="UDP-galactose 4-epimerase, domain 1"/>
    <property type="match status" value="1"/>
</dbReference>
<dbReference type="PANTHER" id="PTHR43574">
    <property type="entry name" value="EPIMERASE-RELATED"/>
    <property type="match status" value="1"/>
</dbReference>
<dbReference type="InterPro" id="IPR001509">
    <property type="entry name" value="Epimerase_deHydtase"/>
</dbReference>
<dbReference type="GO" id="GO:0016853">
    <property type="term" value="F:isomerase activity"/>
    <property type="evidence" value="ECO:0007669"/>
    <property type="project" value="UniProtKB-KW"/>
</dbReference>
<keyword evidence="1" id="KW-0520">NAD</keyword>
<dbReference type="Gene3D" id="3.40.50.720">
    <property type="entry name" value="NAD(P)-binding Rossmann-like Domain"/>
    <property type="match status" value="1"/>
</dbReference>
<sequence>MKAIVTGAAGFIGYHTAARLLDEGWQVIGIDNLNDYYQVDLKETRLAKLQTYEGFRFSQADIADIEAFNASIGQDRDADVIVHLAAQAGVRYSIENPAAYVSANVMGQVNVFETALKLDKRPPVVYASSSSVYGANEKIPFSESDAVDHPVSVYAATKRSGELLAFSYKHVHGLYSTGLRFFTVYGPFGRPDMAPWLFTSAILKGEPIRVFNNGEMQRDFTFVNDIVSGVLGAVKRILEQPHNTAPVYNLGNNRPTMLNDFIAAIEKACGKEAIRKLEPMPAADVPRTYADITLAARDLGFSPQTTLDEGIPLFVEWFRGYNGKR</sequence>
<feature type="domain" description="NAD-dependent epimerase/dehydratase" evidence="2">
    <location>
        <begin position="4"/>
        <end position="251"/>
    </location>
</feature>
<dbReference type="Proteomes" id="UP000215590">
    <property type="component" value="Unassembled WGS sequence"/>
</dbReference>
<protein>
    <submittedName>
        <fullName evidence="3">3-beta hydroxysteroid dehydrogenase/isomerase family protein</fullName>
    </submittedName>
</protein>
<keyword evidence="3" id="KW-0413">Isomerase</keyword>
<evidence type="ECO:0000313" key="3">
    <source>
        <dbReference type="EMBL" id="OYR19490.1"/>
    </source>
</evidence>
<dbReference type="AlphaFoldDB" id="A0A256FXM7"/>
<dbReference type="InterPro" id="IPR036291">
    <property type="entry name" value="NAD(P)-bd_dom_sf"/>
</dbReference>
<dbReference type="Pfam" id="PF01370">
    <property type="entry name" value="Epimerase"/>
    <property type="match status" value="1"/>
</dbReference>
<proteinExistence type="predicted"/>
<accession>A0A256FXM7</accession>
<reference evidence="3 4" key="1">
    <citation type="submission" date="2017-07" db="EMBL/GenBank/DDBJ databases">
        <title>Phylogenetic study on the rhizospheric bacterium Ochrobactrum sp. A44.</title>
        <authorList>
            <person name="Krzyzanowska D.M."/>
            <person name="Ossowicki A."/>
            <person name="Rajewska M."/>
            <person name="Maciag T."/>
            <person name="Kaczynski Z."/>
            <person name="Czerwicka M."/>
            <person name="Jafra S."/>
        </authorList>
    </citation>
    <scope>NUCLEOTIDE SEQUENCE [LARGE SCALE GENOMIC DNA]</scope>
    <source>
        <strain evidence="3 4">DSM 7216</strain>
    </source>
</reference>
<dbReference type="EMBL" id="NNRJ01000016">
    <property type="protein sequence ID" value="OYR19490.1"/>
    <property type="molecule type" value="Genomic_DNA"/>
</dbReference>
<dbReference type="RefSeq" id="WP_094506596.1">
    <property type="nucleotide sequence ID" value="NZ_JBHEEK010000004.1"/>
</dbReference>
<organism evidence="3 4">
    <name type="scientific">Brucella thiophenivorans</name>
    <dbReference type="NCBI Taxonomy" id="571255"/>
    <lineage>
        <taxon>Bacteria</taxon>
        <taxon>Pseudomonadati</taxon>
        <taxon>Pseudomonadota</taxon>
        <taxon>Alphaproteobacteria</taxon>
        <taxon>Hyphomicrobiales</taxon>
        <taxon>Brucellaceae</taxon>
        <taxon>Brucella/Ochrobactrum group</taxon>
        <taxon>Brucella</taxon>
    </lineage>
</organism>
<dbReference type="SUPFAM" id="SSF51735">
    <property type="entry name" value="NAD(P)-binding Rossmann-fold domains"/>
    <property type="match status" value="1"/>
</dbReference>
<comment type="caution">
    <text evidence="3">The sequence shown here is derived from an EMBL/GenBank/DDBJ whole genome shotgun (WGS) entry which is preliminary data.</text>
</comment>
<dbReference type="PRINTS" id="PR01713">
    <property type="entry name" value="NUCEPIMERASE"/>
</dbReference>
<keyword evidence="4" id="KW-1185">Reference proteome</keyword>
<dbReference type="OrthoDB" id="9801785at2"/>